<dbReference type="Proteomes" id="UP000233343">
    <property type="component" value="Unassembled WGS sequence"/>
</dbReference>
<dbReference type="GO" id="GO:0003700">
    <property type="term" value="F:DNA-binding transcription factor activity"/>
    <property type="evidence" value="ECO:0007669"/>
    <property type="project" value="TreeGrafter"/>
</dbReference>
<evidence type="ECO:0000259" key="6">
    <source>
        <dbReference type="PROSITE" id="PS51077"/>
    </source>
</evidence>
<dbReference type="GO" id="GO:0003677">
    <property type="term" value="F:DNA binding"/>
    <property type="evidence" value="ECO:0007669"/>
    <property type="project" value="UniProtKB-KW"/>
</dbReference>
<evidence type="ECO:0000256" key="2">
    <source>
        <dbReference type="ARBA" id="ARBA00023125"/>
    </source>
</evidence>
<dbReference type="PROSITE" id="PS51078">
    <property type="entry name" value="ICLR_ED"/>
    <property type="match status" value="1"/>
</dbReference>
<dbReference type="SUPFAM" id="SSF55781">
    <property type="entry name" value="GAF domain-like"/>
    <property type="match status" value="1"/>
</dbReference>
<keyword evidence="3" id="KW-0804">Transcription</keyword>
<evidence type="ECO:0000259" key="7">
    <source>
        <dbReference type="PROSITE" id="PS51078"/>
    </source>
</evidence>
<dbReference type="SMART" id="SM00346">
    <property type="entry name" value="HTH_ICLR"/>
    <property type="match status" value="1"/>
</dbReference>
<dbReference type="InterPro" id="IPR036390">
    <property type="entry name" value="WH_DNA-bd_sf"/>
</dbReference>
<keyword evidence="9" id="KW-1185">Reference proteome</keyword>
<evidence type="ECO:0000256" key="4">
    <source>
        <dbReference type="ARBA" id="ARBA00058938"/>
    </source>
</evidence>
<dbReference type="InterPro" id="IPR029016">
    <property type="entry name" value="GAF-like_dom_sf"/>
</dbReference>
<dbReference type="SUPFAM" id="SSF46785">
    <property type="entry name" value="Winged helix' DNA-binding domain"/>
    <property type="match status" value="1"/>
</dbReference>
<evidence type="ECO:0000256" key="3">
    <source>
        <dbReference type="ARBA" id="ARBA00023163"/>
    </source>
</evidence>
<evidence type="ECO:0000313" key="9">
    <source>
        <dbReference type="Proteomes" id="UP000233343"/>
    </source>
</evidence>
<feature type="domain" description="HTH iclR-type" evidence="6">
    <location>
        <begin position="6"/>
        <end position="68"/>
    </location>
</feature>
<reference evidence="8 9" key="1">
    <citation type="journal article" date="2010" name="Int. J. Syst. Evol. Microbiol.">
        <title>Bacillus horneckiae sp. nov., isolated from a spacecraft-assembly clean room.</title>
        <authorList>
            <person name="Vaishampayan P."/>
            <person name="Probst A."/>
            <person name="Krishnamurthi S."/>
            <person name="Ghosh S."/>
            <person name="Osman S."/>
            <person name="McDowall A."/>
            <person name="Ruckmani A."/>
            <person name="Mayilraj S."/>
            <person name="Venkateswaran K."/>
        </authorList>
    </citation>
    <scope>NUCLEOTIDE SEQUENCE [LARGE SCALE GENOMIC DNA]</scope>
    <source>
        <strain evidence="9">1PO1SC</strain>
    </source>
</reference>
<accession>A0A2N0ZG72</accession>
<comment type="function">
    <text evidence="4">May be an activator protein for the gylABX operon.</text>
</comment>
<keyword evidence="2" id="KW-0238">DNA-binding</keyword>
<protein>
    <recommendedName>
        <fullName evidence="5">Glycerol operon regulatory protein</fullName>
    </recommendedName>
</protein>
<dbReference type="FunFam" id="1.10.10.10:FF:000056">
    <property type="entry name" value="IclR family transcriptional regulator"/>
    <property type="match status" value="1"/>
</dbReference>
<name>A0A2N0ZG72_9BACI</name>
<dbReference type="InterPro" id="IPR050707">
    <property type="entry name" value="HTH_MetabolicPath_Reg"/>
</dbReference>
<dbReference type="PROSITE" id="PS51077">
    <property type="entry name" value="HTH_ICLR"/>
    <property type="match status" value="1"/>
</dbReference>
<proteinExistence type="predicted"/>
<evidence type="ECO:0000256" key="5">
    <source>
        <dbReference type="ARBA" id="ARBA00070406"/>
    </source>
</evidence>
<comment type="caution">
    <text evidence="8">The sequence shown here is derived from an EMBL/GenBank/DDBJ whole genome shotgun (WGS) entry which is preliminary data.</text>
</comment>
<gene>
    <name evidence="8" type="ORF">CWS20_13135</name>
</gene>
<sequence>MSEKLIQSVMRATEIMELFLGQQKELSVKEISEGLGLSKSTVHGIIKTLVYKGYLYQSGENAKYQLGMKLFELGNVVGSQLDITYISRPVIKKLGEQLGETIHLVAYVQGEAVYVEKLEGSHSLRIYSQVGKRAPLHCTGVGKAILAFLPAEEREEIIDQLSMERYTIKTVVDKAELKKQLAEVRRHLFAMDDEEIEIGLKCVASPIFNHQGKVVASISCAIPTVRFSNDRQQAIIQGIKEAAEAISAAIGYRRENT</sequence>
<dbReference type="InterPro" id="IPR014757">
    <property type="entry name" value="Tscrpt_reg_IclR_C"/>
</dbReference>
<dbReference type="RefSeq" id="WP_066193428.1">
    <property type="nucleotide sequence ID" value="NZ_JAMAUX010000001.1"/>
</dbReference>
<feature type="domain" description="IclR-ED" evidence="7">
    <location>
        <begin position="69"/>
        <end position="252"/>
    </location>
</feature>
<dbReference type="GO" id="GO:0045892">
    <property type="term" value="P:negative regulation of DNA-templated transcription"/>
    <property type="evidence" value="ECO:0007669"/>
    <property type="project" value="TreeGrafter"/>
</dbReference>
<dbReference type="Gene3D" id="1.10.10.10">
    <property type="entry name" value="Winged helix-like DNA-binding domain superfamily/Winged helix DNA-binding domain"/>
    <property type="match status" value="1"/>
</dbReference>
<evidence type="ECO:0000256" key="1">
    <source>
        <dbReference type="ARBA" id="ARBA00023015"/>
    </source>
</evidence>
<evidence type="ECO:0000313" key="8">
    <source>
        <dbReference type="EMBL" id="PKG28509.1"/>
    </source>
</evidence>
<keyword evidence="1" id="KW-0805">Transcription regulation</keyword>
<dbReference type="AlphaFoldDB" id="A0A2N0ZG72"/>
<dbReference type="PANTHER" id="PTHR30136">
    <property type="entry name" value="HELIX-TURN-HELIX TRANSCRIPTIONAL REGULATOR, ICLR FAMILY"/>
    <property type="match status" value="1"/>
</dbReference>
<dbReference type="Gene3D" id="3.30.450.40">
    <property type="match status" value="1"/>
</dbReference>
<dbReference type="InterPro" id="IPR036388">
    <property type="entry name" value="WH-like_DNA-bd_sf"/>
</dbReference>
<dbReference type="EMBL" id="PISD01000028">
    <property type="protein sequence ID" value="PKG28509.1"/>
    <property type="molecule type" value="Genomic_DNA"/>
</dbReference>
<organism evidence="8 9">
    <name type="scientific">Cytobacillus horneckiae</name>
    <dbReference type="NCBI Taxonomy" id="549687"/>
    <lineage>
        <taxon>Bacteria</taxon>
        <taxon>Bacillati</taxon>
        <taxon>Bacillota</taxon>
        <taxon>Bacilli</taxon>
        <taxon>Bacillales</taxon>
        <taxon>Bacillaceae</taxon>
        <taxon>Cytobacillus</taxon>
    </lineage>
</organism>
<dbReference type="Pfam" id="PF09339">
    <property type="entry name" value="HTH_IclR"/>
    <property type="match status" value="1"/>
</dbReference>
<dbReference type="InterPro" id="IPR005471">
    <property type="entry name" value="Tscrpt_reg_IclR_N"/>
</dbReference>
<dbReference type="PANTHER" id="PTHR30136:SF24">
    <property type="entry name" value="HTH-TYPE TRANSCRIPTIONAL REPRESSOR ALLR"/>
    <property type="match status" value="1"/>
</dbReference>
<dbReference type="Pfam" id="PF01614">
    <property type="entry name" value="IclR_C"/>
    <property type="match status" value="1"/>
</dbReference>